<dbReference type="PANTHER" id="PTHR43537:SF24">
    <property type="entry name" value="GLUCONATE OPERON TRANSCRIPTIONAL REPRESSOR"/>
    <property type="match status" value="1"/>
</dbReference>
<evidence type="ECO:0000256" key="1">
    <source>
        <dbReference type="ARBA" id="ARBA00023015"/>
    </source>
</evidence>
<gene>
    <name evidence="6" type="ORF">E1161_04500</name>
</gene>
<dbReference type="GO" id="GO:0003677">
    <property type="term" value="F:DNA binding"/>
    <property type="evidence" value="ECO:0007669"/>
    <property type="project" value="UniProtKB-KW"/>
</dbReference>
<dbReference type="OrthoDB" id="5182935at2"/>
<comment type="caution">
    <text evidence="6">The sequence shown here is derived from an EMBL/GenBank/DDBJ whole genome shotgun (WGS) entry which is preliminary data.</text>
</comment>
<dbReference type="Gene3D" id="1.10.10.10">
    <property type="entry name" value="Winged helix-like DNA-binding domain superfamily/Winged helix DNA-binding domain"/>
    <property type="match status" value="1"/>
</dbReference>
<keyword evidence="7" id="KW-1185">Reference proteome</keyword>
<dbReference type="InterPro" id="IPR011711">
    <property type="entry name" value="GntR_C"/>
</dbReference>
<keyword evidence="3" id="KW-0804">Transcription</keyword>
<dbReference type="InterPro" id="IPR036390">
    <property type="entry name" value="WH_DNA-bd_sf"/>
</dbReference>
<evidence type="ECO:0000313" key="6">
    <source>
        <dbReference type="EMBL" id="TDC95444.1"/>
    </source>
</evidence>
<evidence type="ECO:0000259" key="5">
    <source>
        <dbReference type="PROSITE" id="PS50949"/>
    </source>
</evidence>
<dbReference type="SMART" id="SM00345">
    <property type="entry name" value="HTH_GNTR"/>
    <property type="match status" value="1"/>
</dbReference>
<dbReference type="PRINTS" id="PR00035">
    <property type="entry name" value="HTHGNTR"/>
</dbReference>
<dbReference type="PROSITE" id="PS50949">
    <property type="entry name" value="HTH_GNTR"/>
    <property type="match status" value="1"/>
</dbReference>
<name>A0A4R4V1G2_9PSEU</name>
<feature type="region of interest" description="Disordered" evidence="4">
    <location>
        <begin position="1"/>
        <end position="37"/>
    </location>
</feature>
<dbReference type="PANTHER" id="PTHR43537">
    <property type="entry name" value="TRANSCRIPTIONAL REGULATOR, GNTR FAMILY"/>
    <property type="match status" value="1"/>
</dbReference>
<evidence type="ECO:0000256" key="4">
    <source>
        <dbReference type="SAM" id="MobiDB-lite"/>
    </source>
</evidence>
<sequence>MSAAKMDVPGRAAPKHARNEGHMSKDQRTSAAEDGIRALRPVSSGTRRDEVVEAIRRGMLTGELTPGQRIKEVELATALNVSRPTLREALHELTHEGTLVQEPYKGIRVAQTSPEALRDLAEVRVSLEAAAAQRLAEDTTGSGVAALRRALEDHEAAVKRGDPVESDLTHLEFHRTLWLAAGNTMLDKIWPLVAAQIRMAMTVDQVTRDDPQRDLELHERLVDVIESGDTDEIWSEVDFHIRSSAEELIRIMQEPDDSGGNE</sequence>
<proteinExistence type="predicted"/>
<reference evidence="6 7" key="1">
    <citation type="submission" date="2019-03" db="EMBL/GenBank/DDBJ databases">
        <title>Draft genome sequences of novel Actinobacteria.</title>
        <authorList>
            <person name="Sahin N."/>
            <person name="Ay H."/>
            <person name="Saygin H."/>
        </authorList>
    </citation>
    <scope>NUCLEOTIDE SEQUENCE [LARGE SCALE GENOMIC DNA]</scope>
    <source>
        <strain evidence="6 7">16K404</strain>
    </source>
</reference>
<feature type="compositionally biased region" description="Basic and acidic residues" evidence="4">
    <location>
        <begin position="17"/>
        <end position="28"/>
    </location>
</feature>
<dbReference type="Proteomes" id="UP000294744">
    <property type="component" value="Unassembled WGS sequence"/>
</dbReference>
<dbReference type="Pfam" id="PF00392">
    <property type="entry name" value="GntR"/>
    <property type="match status" value="1"/>
</dbReference>
<dbReference type="SMART" id="SM00895">
    <property type="entry name" value="FCD"/>
    <property type="match status" value="1"/>
</dbReference>
<accession>A0A4R4V1G2</accession>
<dbReference type="CDD" id="cd07377">
    <property type="entry name" value="WHTH_GntR"/>
    <property type="match status" value="1"/>
</dbReference>
<dbReference type="SUPFAM" id="SSF48008">
    <property type="entry name" value="GntR ligand-binding domain-like"/>
    <property type="match status" value="1"/>
</dbReference>
<organism evidence="6 7">
    <name type="scientific">Saccharopolyspora aridisoli</name>
    <dbReference type="NCBI Taxonomy" id="2530385"/>
    <lineage>
        <taxon>Bacteria</taxon>
        <taxon>Bacillati</taxon>
        <taxon>Actinomycetota</taxon>
        <taxon>Actinomycetes</taxon>
        <taxon>Pseudonocardiales</taxon>
        <taxon>Pseudonocardiaceae</taxon>
        <taxon>Saccharopolyspora</taxon>
    </lineage>
</organism>
<dbReference type="EMBL" id="SMKV01000004">
    <property type="protein sequence ID" value="TDC95444.1"/>
    <property type="molecule type" value="Genomic_DNA"/>
</dbReference>
<feature type="domain" description="HTH gntR-type" evidence="5">
    <location>
        <begin position="45"/>
        <end position="112"/>
    </location>
</feature>
<dbReference type="InterPro" id="IPR008920">
    <property type="entry name" value="TF_FadR/GntR_C"/>
</dbReference>
<dbReference type="InterPro" id="IPR036388">
    <property type="entry name" value="WH-like_DNA-bd_sf"/>
</dbReference>
<evidence type="ECO:0000313" key="7">
    <source>
        <dbReference type="Proteomes" id="UP000294744"/>
    </source>
</evidence>
<dbReference type="GO" id="GO:0003700">
    <property type="term" value="F:DNA-binding transcription factor activity"/>
    <property type="evidence" value="ECO:0007669"/>
    <property type="project" value="InterPro"/>
</dbReference>
<dbReference type="InterPro" id="IPR000524">
    <property type="entry name" value="Tscrpt_reg_HTH_GntR"/>
</dbReference>
<keyword evidence="2" id="KW-0238">DNA-binding</keyword>
<dbReference type="Pfam" id="PF07729">
    <property type="entry name" value="FCD"/>
    <property type="match status" value="1"/>
</dbReference>
<protein>
    <submittedName>
        <fullName evidence="6">GntR family transcriptional regulator</fullName>
    </submittedName>
</protein>
<dbReference type="SUPFAM" id="SSF46785">
    <property type="entry name" value="Winged helix' DNA-binding domain"/>
    <property type="match status" value="1"/>
</dbReference>
<evidence type="ECO:0000256" key="2">
    <source>
        <dbReference type="ARBA" id="ARBA00023125"/>
    </source>
</evidence>
<keyword evidence="1" id="KW-0805">Transcription regulation</keyword>
<dbReference type="AlphaFoldDB" id="A0A4R4V1G2"/>
<dbReference type="Gene3D" id="1.20.120.530">
    <property type="entry name" value="GntR ligand-binding domain-like"/>
    <property type="match status" value="1"/>
</dbReference>
<evidence type="ECO:0000256" key="3">
    <source>
        <dbReference type="ARBA" id="ARBA00023163"/>
    </source>
</evidence>